<dbReference type="InterPro" id="IPR001173">
    <property type="entry name" value="Glyco_trans_2-like"/>
</dbReference>
<dbReference type="Pfam" id="PF00535">
    <property type="entry name" value="Glycos_transf_2"/>
    <property type="match status" value="1"/>
</dbReference>
<dbReference type="SUPFAM" id="SSF53448">
    <property type="entry name" value="Nucleotide-diphospho-sugar transferases"/>
    <property type="match status" value="1"/>
</dbReference>
<gene>
    <name evidence="6" type="ORF">ACFQ21_27675</name>
</gene>
<dbReference type="EC" id="2.4.-.-" evidence="6"/>
<protein>
    <submittedName>
        <fullName evidence="6">Glycosyltransferase family 2 protein</fullName>
        <ecNumber evidence="6">2.4.-.-</ecNumber>
    </submittedName>
</protein>
<dbReference type="PANTHER" id="PTHR43630:SF1">
    <property type="entry name" value="POLY-BETA-1,6-N-ACETYL-D-GLUCOSAMINE SYNTHASE"/>
    <property type="match status" value="1"/>
</dbReference>
<evidence type="ECO:0000256" key="4">
    <source>
        <dbReference type="SAM" id="Phobius"/>
    </source>
</evidence>
<dbReference type="RefSeq" id="WP_377585375.1">
    <property type="nucleotide sequence ID" value="NZ_JBHTKA010000015.1"/>
</dbReference>
<evidence type="ECO:0000256" key="1">
    <source>
        <dbReference type="ARBA" id="ARBA00006739"/>
    </source>
</evidence>
<keyword evidence="4" id="KW-0812">Transmembrane</keyword>
<keyword evidence="3 6" id="KW-0808">Transferase</keyword>
<proteinExistence type="inferred from homology"/>
<dbReference type="PANTHER" id="PTHR43630">
    <property type="entry name" value="POLY-BETA-1,6-N-ACETYL-D-GLUCOSAMINE SYNTHASE"/>
    <property type="match status" value="1"/>
</dbReference>
<evidence type="ECO:0000313" key="6">
    <source>
        <dbReference type="EMBL" id="MFD1003137.1"/>
    </source>
</evidence>
<keyword evidence="4" id="KW-0472">Membrane</keyword>
<evidence type="ECO:0000313" key="7">
    <source>
        <dbReference type="Proteomes" id="UP001597112"/>
    </source>
</evidence>
<sequence>MVGIISVIFWVGILVVGYTYVGYGIIIYILSKLRERTNVLSSAPDEQLPNVTLLIAAYNEADIIRKKIENTLELDYPENKLEIFFVTDGSTDQTPEIVKEYPAIQLFHSFERKGKIHAVNRVMKSVKTPIVIFCDANTDLNREAIKYIVRHYQDPTIGGVAGEKRILSKDKDNASGSGEGLYWKYESFLKKKDAEVYSIVGAAGELFSVRTELFEEPAENMIIEDFYLSMRITAKGYRFAYEPDAFAMETASASVKEEWKRKVRISAGGFQAMAKLSYLLNPFRYGILSFQYISHRVMRWTLAPLFLPIIFIANAWLAFYGVPFYQLTMVLQVLFYGLAFLGYLLRDKKIGIKGFFVPYYFAVMNLSVYFGLNRYLRGKQSVVWEKAKRATA</sequence>
<dbReference type="GO" id="GO:0016757">
    <property type="term" value="F:glycosyltransferase activity"/>
    <property type="evidence" value="ECO:0007669"/>
    <property type="project" value="UniProtKB-KW"/>
</dbReference>
<evidence type="ECO:0000259" key="5">
    <source>
        <dbReference type="Pfam" id="PF00535"/>
    </source>
</evidence>
<dbReference type="Gene3D" id="3.90.550.10">
    <property type="entry name" value="Spore Coat Polysaccharide Biosynthesis Protein SpsA, Chain A"/>
    <property type="match status" value="1"/>
</dbReference>
<keyword evidence="4" id="KW-1133">Transmembrane helix</keyword>
<feature type="domain" description="Glycosyltransferase 2-like" evidence="5">
    <location>
        <begin position="53"/>
        <end position="214"/>
    </location>
</feature>
<name>A0ABW3KDU7_9BACT</name>
<dbReference type="InterPro" id="IPR029044">
    <property type="entry name" value="Nucleotide-diphossugar_trans"/>
</dbReference>
<comment type="caution">
    <text evidence="6">The sequence shown here is derived from an EMBL/GenBank/DDBJ whole genome shotgun (WGS) entry which is preliminary data.</text>
</comment>
<accession>A0ABW3KDU7</accession>
<dbReference type="EMBL" id="JBHTKA010000015">
    <property type="protein sequence ID" value="MFD1003137.1"/>
    <property type="molecule type" value="Genomic_DNA"/>
</dbReference>
<feature type="transmembrane region" description="Helical" evidence="4">
    <location>
        <begin position="357"/>
        <end position="376"/>
    </location>
</feature>
<feature type="transmembrane region" description="Helical" evidence="4">
    <location>
        <begin position="6"/>
        <end position="30"/>
    </location>
</feature>
<keyword evidence="7" id="KW-1185">Reference proteome</keyword>
<dbReference type="Proteomes" id="UP001597112">
    <property type="component" value="Unassembled WGS sequence"/>
</dbReference>
<feature type="transmembrane region" description="Helical" evidence="4">
    <location>
        <begin position="300"/>
        <end position="319"/>
    </location>
</feature>
<organism evidence="6 7">
    <name type="scientific">Ohtaekwangia kribbensis</name>
    <dbReference type="NCBI Taxonomy" id="688913"/>
    <lineage>
        <taxon>Bacteria</taxon>
        <taxon>Pseudomonadati</taxon>
        <taxon>Bacteroidota</taxon>
        <taxon>Cytophagia</taxon>
        <taxon>Cytophagales</taxon>
        <taxon>Fulvivirgaceae</taxon>
        <taxon>Ohtaekwangia</taxon>
    </lineage>
</organism>
<reference evidence="7" key="1">
    <citation type="journal article" date="2019" name="Int. J. Syst. Evol. Microbiol.">
        <title>The Global Catalogue of Microorganisms (GCM) 10K type strain sequencing project: providing services to taxonomists for standard genome sequencing and annotation.</title>
        <authorList>
            <consortium name="The Broad Institute Genomics Platform"/>
            <consortium name="The Broad Institute Genome Sequencing Center for Infectious Disease"/>
            <person name="Wu L."/>
            <person name="Ma J."/>
        </authorList>
    </citation>
    <scope>NUCLEOTIDE SEQUENCE [LARGE SCALE GENOMIC DNA]</scope>
    <source>
        <strain evidence="7">CCUG 58938</strain>
    </source>
</reference>
<comment type="similarity">
    <text evidence="1">Belongs to the glycosyltransferase 2 family.</text>
</comment>
<evidence type="ECO:0000256" key="2">
    <source>
        <dbReference type="ARBA" id="ARBA00022676"/>
    </source>
</evidence>
<evidence type="ECO:0000256" key="3">
    <source>
        <dbReference type="ARBA" id="ARBA00022679"/>
    </source>
</evidence>
<dbReference type="CDD" id="cd06439">
    <property type="entry name" value="CESA_like_1"/>
    <property type="match status" value="1"/>
</dbReference>
<keyword evidence="2 6" id="KW-0328">Glycosyltransferase</keyword>
<feature type="transmembrane region" description="Helical" evidence="4">
    <location>
        <begin position="325"/>
        <end position="345"/>
    </location>
</feature>